<keyword evidence="6 12" id="KW-0560">Oxidoreductase</keyword>
<organism evidence="12 13">
    <name type="scientific">Drosophila yakuba</name>
    <name type="common">Fruit fly</name>
    <dbReference type="NCBI Taxonomy" id="7245"/>
    <lineage>
        <taxon>Eukaryota</taxon>
        <taxon>Metazoa</taxon>
        <taxon>Ecdysozoa</taxon>
        <taxon>Arthropoda</taxon>
        <taxon>Hexapoda</taxon>
        <taxon>Insecta</taxon>
        <taxon>Pterygota</taxon>
        <taxon>Neoptera</taxon>
        <taxon>Endopterygota</taxon>
        <taxon>Diptera</taxon>
        <taxon>Brachycera</taxon>
        <taxon>Muscomorpha</taxon>
        <taxon>Ephydroidea</taxon>
        <taxon>Drosophilidae</taxon>
        <taxon>Drosophila</taxon>
        <taxon>Sophophora</taxon>
    </lineage>
</organism>
<keyword evidence="5" id="KW-0521">NADP</keyword>
<dbReference type="GO" id="GO:0046452">
    <property type="term" value="P:dihydrofolate metabolic process"/>
    <property type="evidence" value="ECO:0007669"/>
    <property type="project" value="TreeGrafter"/>
</dbReference>
<dbReference type="AlphaFoldDB" id="B4PQL2"/>
<name>B4PQL2_DROYA</name>
<evidence type="ECO:0000256" key="9">
    <source>
        <dbReference type="RuleBase" id="RU004474"/>
    </source>
</evidence>
<dbReference type="InterPro" id="IPR017925">
    <property type="entry name" value="DHFR_CS"/>
</dbReference>
<feature type="domain" description="DHFR" evidence="11">
    <location>
        <begin position="15"/>
        <end position="192"/>
    </location>
</feature>
<dbReference type="PANTHER" id="PTHR48069:SF3">
    <property type="entry name" value="DIHYDROFOLATE REDUCTASE"/>
    <property type="match status" value="1"/>
</dbReference>
<evidence type="ECO:0000256" key="6">
    <source>
        <dbReference type="ARBA" id="ARBA00023002"/>
    </source>
</evidence>
<dbReference type="SUPFAM" id="SSF53597">
    <property type="entry name" value="Dihydrofolate reductase-like"/>
    <property type="match status" value="1"/>
</dbReference>
<dbReference type="EMBL" id="CM000160">
    <property type="protein sequence ID" value="EDW97308.2"/>
    <property type="molecule type" value="Genomic_DNA"/>
</dbReference>
<dbReference type="Gene3D" id="3.40.430.10">
    <property type="entry name" value="Dihydrofolate Reductase, subunit A"/>
    <property type="match status" value="1"/>
</dbReference>
<keyword evidence="10" id="KW-0732">Signal</keyword>
<dbReference type="PROSITE" id="PS00075">
    <property type="entry name" value="DHFR_1"/>
    <property type="match status" value="1"/>
</dbReference>
<protein>
    <recommendedName>
        <fullName evidence="3">dihydrofolate reductase</fullName>
        <ecNumber evidence="3">1.5.1.3</ecNumber>
    </recommendedName>
</protein>
<evidence type="ECO:0000256" key="10">
    <source>
        <dbReference type="SAM" id="SignalP"/>
    </source>
</evidence>
<dbReference type="InterPro" id="IPR001796">
    <property type="entry name" value="DHFR_dom"/>
</dbReference>
<dbReference type="GO" id="GO:0006730">
    <property type="term" value="P:one-carbon metabolic process"/>
    <property type="evidence" value="ECO:0007669"/>
    <property type="project" value="UniProtKB-KW"/>
</dbReference>
<dbReference type="eggNOG" id="KOG1324">
    <property type="taxonomic scope" value="Eukaryota"/>
</dbReference>
<comment type="similarity">
    <text evidence="2 9">Belongs to the dihydrofolate reductase family.</text>
</comment>
<dbReference type="GO" id="GO:0004146">
    <property type="term" value="F:dihydrofolate reductase activity"/>
    <property type="evidence" value="ECO:0007669"/>
    <property type="project" value="UniProtKB-EC"/>
</dbReference>
<dbReference type="FunFam" id="3.40.430.10:FF:000002">
    <property type="entry name" value="Dihydrofolate reductase"/>
    <property type="match status" value="1"/>
</dbReference>
<evidence type="ECO:0000259" key="11">
    <source>
        <dbReference type="PROSITE" id="PS51330"/>
    </source>
</evidence>
<evidence type="ECO:0000256" key="1">
    <source>
        <dbReference type="ARBA" id="ARBA00004903"/>
    </source>
</evidence>
<dbReference type="PROSITE" id="PS51330">
    <property type="entry name" value="DHFR_2"/>
    <property type="match status" value="1"/>
</dbReference>
<evidence type="ECO:0000256" key="5">
    <source>
        <dbReference type="ARBA" id="ARBA00022857"/>
    </source>
</evidence>
<sequence length="193" mass="22143">MRKTIFKFMSFRMLSFNLIVAVCENFGIGINGNLPWRIRSELKYFSRTTKRTSDPSKHNAVVMGRKTYFGVPEGKRPLPDRLNIVLSTTLQENELPKGVLLCRNLEAAMKALEDKNEVENIWIVGGSGVYEEAMASTRCHRLYITKIHEKFECDTFFPAIPDSFREVAPDSDTPLGLQEENGIKFEYKVLEKQ</sequence>
<evidence type="ECO:0000313" key="13">
    <source>
        <dbReference type="Proteomes" id="UP000002282"/>
    </source>
</evidence>
<evidence type="ECO:0000256" key="8">
    <source>
        <dbReference type="ARBA" id="ARBA00048873"/>
    </source>
</evidence>
<dbReference type="InterPro" id="IPR024072">
    <property type="entry name" value="DHFR-like_dom_sf"/>
</dbReference>
<dbReference type="KEGG" id="dya:Dyak_GE24403"/>
<evidence type="ECO:0000313" key="12">
    <source>
        <dbReference type="EMBL" id="EDW97308.2"/>
    </source>
</evidence>
<evidence type="ECO:0000256" key="2">
    <source>
        <dbReference type="ARBA" id="ARBA00009539"/>
    </source>
</evidence>
<reference evidence="12 13" key="2">
    <citation type="journal article" date="2007" name="PLoS Biol.">
        <title>Principles of genome evolution in the Drosophila melanogaster species group.</title>
        <authorList>
            <person name="Ranz J.M."/>
            <person name="Maurin D."/>
            <person name="Chan Y.S."/>
            <person name="von Grotthuss M."/>
            <person name="Hillier L.W."/>
            <person name="Roote J."/>
            <person name="Ashburner M."/>
            <person name="Bergman C.M."/>
        </authorList>
    </citation>
    <scope>NUCLEOTIDE SEQUENCE [LARGE SCALE GENOMIC DNA]</scope>
    <source>
        <strain evidence="13">Tai18E2 / Tucson 14021-0261.01</strain>
    </source>
</reference>
<dbReference type="GO" id="GO:0046654">
    <property type="term" value="P:tetrahydrofolate biosynthetic process"/>
    <property type="evidence" value="ECO:0007669"/>
    <property type="project" value="UniProtKB-UniPathway"/>
</dbReference>
<dbReference type="PRINTS" id="PR00070">
    <property type="entry name" value="DHFR"/>
</dbReference>
<dbReference type="Proteomes" id="UP000002282">
    <property type="component" value="Chromosome 3R"/>
</dbReference>
<comment type="function">
    <text evidence="7">Key enzyme in folate metabolism. Catalyzes an essential reaction for de novo glycine and purine synthesis, and for DNA precursor synthesis.</text>
</comment>
<comment type="catalytic activity">
    <reaction evidence="8">
        <text>(6S)-5,6,7,8-tetrahydrofolate + NADP(+) = 7,8-dihydrofolate + NADPH + H(+)</text>
        <dbReference type="Rhea" id="RHEA:15009"/>
        <dbReference type="ChEBI" id="CHEBI:15378"/>
        <dbReference type="ChEBI" id="CHEBI:57451"/>
        <dbReference type="ChEBI" id="CHEBI:57453"/>
        <dbReference type="ChEBI" id="CHEBI:57783"/>
        <dbReference type="ChEBI" id="CHEBI:58349"/>
        <dbReference type="EC" id="1.5.1.3"/>
    </reaction>
</comment>
<gene>
    <name evidence="12" type="primary">Dyak\GE24403</name>
    <name evidence="12" type="synonym">dyak_GLEANR_8103</name>
    <name evidence="12" type="synonym">GE24403</name>
    <name evidence="12" type="ORF">Dyak_GE24403</name>
</gene>
<accession>B4PQL2</accession>
<keyword evidence="13" id="KW-1185">Reference proteome</keyword>
<dbReference type="CDD" id="cd00209">
    <property type="entry name" value="DHFR"/>
    <property type="match status" value="1"/>
</dbReference>
<dbReference type="InterPro" id="IPR012259">
    <property type="entry name" value="DHFR"/>
</dbReference>
<reference evidence="12 13" key="1">
    <citation type="journal article" date="2007" name="Nature">
        <title>Evolution of genes and genomes on the Drosophila phylogeny.</title>
        <authorList>
            <consortium name="Drosophila 12 Genomes Consortium"/>
            <person name="Clark A.G."/>
            <person name="Eisen M.B."/>
            <person name="Smith D.R."/>
            <person name="Bergman C.M."/>
            <person name="Oliver B."/>
            <person name="Markow T.A."/>
            <person name="Kaufman T.C."/>
            <person name="Kellis M."/>
            <person name="Gelbart W."/>
            <person name="Iyer V.N."/>
            <person name="Pollard D.A."/>
            <person name="Sackton T.B."/>
            <person name="Larracuente A.M."/>
            <person name="Singh N.D."/>
            <person name="Abad J.P."/>
            <person name="Abt D.N."/>
            <person name="Adryan B."/>
            <person name="Aguade M."/>
            <person name="Akashi H."/>
            <person name="Anderson W.W."/>
            <person name="Aquadro C.F."/>
            <person name="Ardell D.H."/>
            <person name="Arguello R."/>
            <person name="Artieri C.G."/>
            <person name="Barbash D.A."/>
            <person name="Barker D."/>
            <person name="Barsanti P."/>
            <person name="Batterham P."/>
            <person name="Batzoglou S."/>
            <person name="Begun D."/>
            <person name="Bhutkar A."/>
            <person name="Blanco E."/>
            <person name="Bosak S.A."/>
            <person name="Bradley R.K."/>
            <person name="Brand A.D."/>
            <person name="Brent M.R."/>
            <person name="Brooks A.N."/>
            <person name="Brown R.H."/>
            <person name="Butlin R.K."/>
            <person name="Caggese C."/>
            <person name="Calvi B.R."/>
            <person name="Bernardo de Carvalho A."/>
            <person name="Caspi A."/>
            <person name="Castrezana S."/>
            <person name="Celniker S.E."/>
            <person name="Chang J.L."/>
            <person name="Chapple C."/>
            <person name="Chatterji S."/>
            <person name="Chinwalla A."/>
            <person name="Civetta A."/>
            <person name="Clifton S.W."/>
            <person name="Comeron J.M."/>
            <person name="Costello J.C."/>
            <person name="Coyne J.A."/>
            <person name="Daub J."/>
            <person name="David R.G."/>
            <person name="Delcher A.L."/>
            <person name="Delehaunty K."/>
            <person name="Do C.B."/>
            <person name="Ebling H."/>
            <person name="Edwards K."/>
            <person name="Eickbush T."/>
            <person name="Evans J.D."/>
            <person name="Filipski A."/>
            <person name="Findeiss S."/>
            <person name="Freyhult E."/>
            <person name="Fulton L."/>
            <person name="Fulton R."/>
            <person name="Garcia A.C."/>
            <person name="Gardiner A."/>
            <person name="Garfield D.A."/>
            <person name="Garvin B.E."/>
            <person name="Gibson G."/>
            <person name="Gilbert D."/>
            <person name="Gnerre S."/>
            <person name="Godfrey J."/>
            <person name="Good R."/>
            <person name="Gotea V."/>
            <person name="Gravely B."/>
            <person name="Greenberg A.J."/>
            <person name="Griffiths-Jones S."/>
            <person name="Gross S."/>
            <person name="Guigo R."/>
            <person name="Gustafson E.A."/>
            <person name="Haerty W."/>
            <person name="Hahn M.W."/>
            <person name="Halligan D.L."/>
            <person name="Halpern A.L."/>
            <person name="Halter G.M."/>
            <person name="Han M.V."/>
            <person name="Heger A."/>
            <person name="Hillier L."/>
            <person name="Hinrichs A.S."/>
            <person name="Holmes I."/>
            <person name="Hoskins R.A."/>
            <person name="Hubisz M.J."/>
            <person name="Hultmark D."/>
            <person name="Huntley M.A."/>
            <person name="Jaffe D.B."/>
            <person name="Jagadeeshan S."/>
            <person name="Jeck W.R."/>
            <person name="Johnson J."/>
            <person name="Jones C.D."/>
            <person name="Jordan W.C."/>
            <person name="Karpen G.H."/>
            <person name="Kataoka E."/>
            <person name="Keightley P.D."/>
            <person name="Kheradpour P."/>
            <person name="Kirkness E.F."/>
            <person name="Koerich L.B."/>
            <person name="Kristiansen K."/>
            <person name="Kudrna D."/>
            <person name="Kulathinal R.J."/>
            <person name="Kumar S."/>
            <person name="Kwok R."/>
            <person name="Lander E."/>
            <person name="Langley C.H."/>
            <person name="Lapoint R."/>
            <person name="Lazzaro B.P."/>
            <person name="Lee S.J."/>
            <person name="Levesque L."/>
            <person name="Li R."/>
            <person name="Lin C.F."/>
            <person name="Lin M.F."/>
            <person name="Lindblad-Toh K."/>
            <person name="Llopart A."/>
            <person name="Long M."/>
            <person name="Low L."/>
            <person name="Lozovsky E."/>
            <person name="Lu J."/>
            <person name="Luo M."/>
            <person name="Machado C.A."/>
            <person name="Makalowski W."/>
            <person name="Marzo M."/>
            <person name="Matsuda M."/>
            <person name="Matzkin L."/>
            <person name="McAllister B."/>
            <person name="McBride C.S."/>
            <person name="McKernan B."/>
            <person name="McKernan K."/>
            <person name="Mendez-Lago M."/>
            <person name="Minx P."/>
            <person name="Mollenhauer M.U."/>
            <person name="Montooth K."/>
            <person name="Mount S.M."/>
            <person name="Mu X."/>
            <person name="Myers E."/>
            <person name="Negre B."/>
            <person name="Newfeld S."/>
            <person name="Nielsen R."/>
            <person name="Noor M.A."/>
            <person name="O'Grady P."/>
            <person name="Pachter L."/>
            <person name="Papaceit M."/>
            <person name="Parisi M.J."/>
            <person name="Parisi M."/>
            <person name="Parts L."/>
            <person name="Pedersen J.S."/>
            <person name="Pesole G."/>
            <person name="Phillippy A.M."/>
            <person name="Ponting C.P."/>
            <person name="Pop M."/>
            <person name="Porcelli D."/>
            <person name="Powell J.R."/>
            <person name="Prohaska S."/>
            <person name="Pruitt K."/>
            <person name="Puig M."/>
            <person name="Quesneville H."/>
            <person name="Ram K.R."/>
            <person name="Rand D."/>
            <person name="Rasmussen M.D."/>
            <person name="Reed L.K."/>
            <person name="Reenan R."/>
            <person name="Reily A."/>
            <person name="Remington K.A."/>
            <person name="Rieger T.T."/>
            <person name="Ritchie M.G."/>
            <person name="Robin C."/>
            <person name="Rogers Y.H."/>
            <person name="Rohde C."/>
            <person name="Rozas J."/>
            <person name="Rubenfield M.J."/>
            <person name="Ruiz A."/>
            <person name="Russo S."/>
            <person name="Salzberg S.L."/>
            <person name="Sanchez-Gracia A."/>
            <person name="Saranga D.J."/>
            <person name="Sato H."/>
            <person name="Schaeffer S.W."/>
            <person name="Schatz M.C."/>
            <person name="Schlenke T."/>
            <person name="Schwartz R."/>
            <person name="Segarra C."/>
            <person name="Singh R.S."/>
            <person name="Sirot L."/>
            <person name="Sirota M."/>
            <person name="Sisneros N.B."/>
            <person name="Smith C.D."/>
            <person name="Smith T.F."/>
            <person name="Spieth J."/>
            <person name="Stage D.E."/>
            <person name="Stark A."/>
            <person name="Stephan W."/>
            <person name="Strausberg R.L."/>
            <person name="Strempel S."/>
            <person name="Sturgill D."/>
            <person name="Sutton G."/>
            <person name="Sutton G.G."/>
            <person name="Tao W."/>
            <person name="Teichmann S."/>
            <person name="Tobari Y.N."/>
            <person name="Tomimura Y."/>
            <person name="Tsolas J.M."/>
            <person name="Valente V.L."/>
            <person name="Venter E."/>
            <person name="Venter J.C."/>
            <person name="Vicario S."/>
            <person name="Vieira F.G."/>
            <person name="Vilella A.J."/>
            <person name="Villasante A."/>
            <person name="Walenz B."/>
            <person name="Wang J."/>
            <person name="Wasserman M."/>
            <person name="Watts T."/>
            <person name="Wilson D."/>
            <person name="Wilson R.K."/>
            <person name="Wing R.A."/>
            <person name="Wolfner M.F."/>
            <person name="Wong A."/>
            <person name="Wong G.K."/>
            <person name="Wu C.I."/>
            <person name="Wu G."/>
            <person name="Yamamoto D."/>
            <person name="Yang H.P."/>
            <person name="Yang S.P."/>
            <person name="Yorke J.A."/>
            <person name="Yoshida K."/>
            <person name="Zdobnov E."/>
            <person name="Zhang P."/>
            <person name="Zhang Y."/>
            <person name="Zimin A.V."/>
            <person name="Baldwin J."/>
            <person name="Abdouelleil A."/>
            <person name="Abdulkadir J."/>
            <person name="Abebe A."/>
            <person name="Abera B."/>
            <person name="Abreu J."/>
            <person name="Acer S.C."/>
            <person name="Aftuck L."/>
            <person name="Alexander A."/>
            <person name="An P."/>
            <person name="Anderson E."/>
            <person name="Anderson S."/>
            <person name="Arachi H."/>
            <person name="Azer M."/>
            <person name="Bachantsang P."/>
            <person name="Barry A."/>
            <person name="Bayul T."/>
            <person name="Berlin A."/>
            <person name="Bessette D."/>
            <person name="Bloom T."/>
            <person name="Blye J."/>
            <person name="Boguslavskiy L."/>
            <person name="Bonnet C."/>
            <person name="Boukhgalter B."/>
            <person name="Bourzgui I."/>
            <person name="Brown A."/>
            <person name="Cahill P."/>
            <person name="Channer S."/>
            <person name="Cheshatsang Y."/>
            <person name="Chuda L."/>
            <person name="Citroen M."/>
            <person name="Collymore A."/>
            <person name="Cooke P."/>
            <person name="Costello M."/>
            <person name="D'Aco K."/>
            <person name="Daza R."/>
            <person name="De Haan G."/>
            <person name="DeGray S."/>
            <person name="DeMaso C."/>
            <person name="Dhargay N."/>
            <person name="Dooley K."/>
            <person name="Dooley E."/>
            <person name="Doricent M."/>
            <person name="Dorje P."/>
            <person name="Dorjee K."/>
            <person name="Dupes A."/>
            <person name="Elong R."/>
            <person name="Falk J."/>
            <person name="Farina A."/>
            <person name="Faro S."/>
            <person name="Ferguson D."/>
            <person name="Fisher S."/>
            <person name="Foley C.D."/>
            <person name="Franke A."/>
            <person name="Friedrich D."/>
            <person name="Gadbois L."/>
            <person name="Gearin G."/>
            <person name="Gearin C.R."/>
            <person name="Giannoukos G."/>
            <person name="Goode T."/>
            <person name="Graham J."/>
            <person name="Grandbois E."/>
            <person name="Grewal S."/>
            <person name="Gyaltsen K."/>
            <person name="Hafez N."/>
            <person name="Hagos B."/>
            <person name="Hall J."/>
            <person name="Henson C."/>
            <person name="Hollinger A."/>
            <person name="Honan T."/>
            <person name="Huard M.D."/>
            <person name="Hughes L."/>
            <person name="Hurhula B."/>
            <person name="Husby M.E."/>
            <person name="Kamat A."/>
            <person name="Kanga B."/>
            <person name="Kashin S."/>
            <person name="Khazanovich D."/>
            <person name="Kisner P."/>
            <person name="Lance K."/>
            <person name="Lara M."/>
            <person name="Lee W."/>
            <person name="Lennon N."/>
            <person name="Letendre F."/>
            <person name="LeVine R."/>
            <person name="Lipovsky A."/>
            <person name="Liu X."/>
            <person name="Liu J."/>
            <person name="Liu S."/>
            <person name="Lokyitsang T."/>
            <person name="Lokyitsang Y."/>
            <person name="Lubonja R."/>
            <person name="Lui A."/>
            <person name="MacDonald P."/>
            <person name="Magnisalis V."/>
            <person name="Maru K."/>
            <person name="Matthews C."/>
            <person name="McCusker W."/>
            <person name="McDonough S."/>
            <person name="Mehta T."/>
            <person name="Meldrim J."/>
            <person name="Meneus L."/>
            <person name="Mihai O."/>
            <person name="Mihalev A."/>
            <person name="Mihova T."/>
            <person name="Mittelman R."/>
            <person name="Mlenga V."/>
            <person name="Montmayeur A."/>
            <person name="Mulrain L."/>
            <person name="Navidi A."/>
            <person name="Naylor J."/>
            <person name="Negash T."/>
            <person name="Nguyen T."/>
            <person name="Nguyen N."/>
            <person name="Nicol R."/>
            <person name="Norbu C."/>
            <person name="Norbu N."/>
            <person name="Novod N."/>
            <person name="O'Neill B."/>
            <person name="Osman S."/>
            <person name="Markiewicz E."/>
            <person name="Oyono O.L."/>
            <person name="Patti C."/>
            <person name="Phunkhang P."/>
            <person name="Pierre F."/>
            <person name="Priest M."/>
            <person name="Raghuraman S."/>
            <person name="Rege F."/>
            <person name="Reyes R."/>
            <person name="Rise C."/>
            <person name="Rogov P."/>
            <person name="Ross K."/>
            <person name="Ryan E."/>
            <person name="Settipalli S."/>
            <person name="Shea T."/>
            <person name="Sherpa N."/>
            <person name="Shi L."/>
            <person name="Shih D."/>
            <person name="Sparrow T."/>
            <person name="Spaulding J."/>
            <person name="Stalker J."/>
            <person name="Stange-Thomann N."/>
            <person name="Stavropoulos S."/>
            <person name="Stone C."/>
            <person name="Strader C."/>
            <person name="Tesfaye S."/>
            <person name="Thomson T."/>
            <person name="Thoulutsang Y."/>
            <person name="Thoulutsang D."/>
            <person name="Topham K."/>
            <person name="Topping I."/>
            <person name="Tsamla T."/>
            <person name="Vassiliev H."/>
            <person name="Vo A."/>
            <person name="Wangchuk T."/>
            <person name="Wangdi T."/>
            <person name="Weiand M."/>
            <person name="Wilkinson J."/>
            <person name="Wilson A."/>
            <person name="Yadav S."/>
            <person name="Young G."/>
            <person name="Yu Q."/>
            <person name="Zembek L."/>
            <person name="Zhong D."/>
            <person name="Zimmer A."/>
            <person name="Zwirko Z."/>
            <person name="Jaffe D.B."/>
            <person name="Alvarez P."/>
            <person name="Brockman W."/>
            <person name="Butler J."/>
            <person name="Chin C."/>
            <person name="Gnerre S."/>
            <person name="Grabherr M."/>
            <person name="Kleber M."/>
            <person name="Mauceli E."/>
            <person name="MacCallum I."/>
        </authorList>
    </citation>
    <scope>NUCLEOTIDE SEQUENCE [LARGE SCALE GENOMIC DNA]</scope>
    <source>
        <strain evidence="13">Tai18E2 / Tucson 14021-0261.01</strain>
    </source>
</reference>
<dbReference type="HOGENOM" id="CLU_043966_2_3_1"/>
<proteinExistence type="inferred from homology"/>
<dbReference type="UniPathway" id="UPA00077">
    <property type="reaction ID" value="UER00158"/>
</dbReference>
<dbReference type="OrthoDB" id="4664297at2759"/>
<dbReference type="GO" id="GO:0005739">
    <property type="term" value="C:mitochondrion"/>
    <property type="evidence" value="ECO:0007669"/>
    <property type="project" value="TreeGrafter"/>
</dbReference>
<dbReference type="GO" id="GO:0046655">
    <property type="term" value="P:folic acid metabolic process"/>
    <property type="evidence" value="ECO:0007669"/>
    <property type="project" value="TreeGrafter"/>
</dbReference>
<dbReference type="EC" id="1.5.1.3" evidence="3"/>
<feature type="signal peptide" evidence="10">
    <location>
        <begin position="1"/>
        <end position="25"/>
    </location>
</feature>
<dbReference type="Pfam" id="PF00186">
    <property type="entry name" value="DHFR_1"/>
    <property type="match status" value="1"/>
</dbReference>
<dbReference type="GO" id="GO:0050661">
    <property type="term" value="F:NADP binding"/>
    <property type="evidence" value="ECO:0007669"/>
    <property type="project" value="InterPro"/>
</dbReference>
<evidence type="ECO:0000256" key="7">
    <source>
        <dbReference type="ARBA" id="ARBA00025067"/>
    </source>
</evidence>
<comment type="pathway">
    <text evidence="1">Cofactor biosynthesis; tetrahydrofolate biosynthesis; 5,6,7,8-tetrahydrofolate from 7,8-dihydrofolate: step 1/1.</text>
</comment>
<evidence type="ECO:0000256" key="3">
    <source>
        <dbReference type="ARBA" id="ARBA00012856"/>
    </source>
</evidence>
<feature type="chain" id="PRO_5006459120" description="dihydrofolate reductase" evidence="10">
    <location>
        <begin position="26"/>
        <end position="193"/>
    </location>
</feature>
<keyword evidence="4" id="KW-0554">One-carbon metabolism</keyword>
<evidence type="ECO:0000256" key="4">
    <source>
        <dbReference type="ARBA" id="ARBA00022563"/>
    </source>
</evidence>
<dbReference type="PANTHER" id="PTHR48069">
    <property type="entry name" value="DIHYDROFOLATE REDUCTASE"/>
    <property type="match status" value="1"/>
</dbReference>